<evidence type="ECO:0000313" key="1">
    <source>
        <dbReference type="EMBL" id="ORX34701.1"/>
    </source>
</evidence>
<protein>
    <submittedName>
        <fullName evidence="1">Uncharacterized protein</fullName>
    </submittedName>
</protein>
<dbReference type="RefSeq" id="XP_021868943.1">
    <property type="nucleotide sequence ID" value="XM_022016742.1"/>
</dbReference>
<accession>A0A1Y1U9J7</accession>
<dbReference type="EMBL" id="NBSH01000013">
    <property type="protein sequence ID" value="ORX34701.1"/>
    <property type="molecule type" value="Genomic_DNA"/>
</dbReference>
<feature type="non-terminal residue" evidence="1">
    <location>
        <position position="89"/>
    </location>
</feature>
<name>A0A1Y1U9J7_9TREE</name>
<keyword evidence="2" id="KW-1185">Reference proteome</keyword>
<dbReference type="Proteomes" id="UP000193218">
    <property type="component" value="Unassembled WGS sequence"/>
</dbReference>
<sequence>MALRTFGTIAADPSFFLSRVSLIVMITVESNCTAVFGPPALDQYAMAETGFFVAASLFGQASGGSAFLALGTVGVLVVDLDAIGRVYAL</sequence>
<organism evidence="1 2">
    <name type="scientific">Kockovaella imperatae</name>
    <dbReference type="NCBI Taxonomy" id="4999"/>
    <lineage>
        <taxon>Eukaryota</taxon>
        <taxon>Fungi</taxon>
        <taxon>Dikarya</taxon>
        <taxon>Basidiomycota</taxon>
        <taxon>Agaricomycotina</taxon>
        <taxon>Tremellomycetes</taxon>
        <taxon>Tremellales</taxon>
        <taxon>Cuniculitremaceae</taxon>
        <taxon>Kockovaella</taxon>
    </lineage>
</organism>
<dbReference type="AlphaFoldDB" id="A0A1Y1U9J7"/>
<evidence type="ECO:0000313" key="2">
    <source>
        <dbReference type="Proteomes" id="UP000193218"/>
    </source>
</evidence>
<reference evidence="1 2" key="1">
    <citation type="submission" date="2017-03" db="EMBL/GenBank/DDBJ databases">
        <title>Widespread Adenine N6-methylation of Active Genes in Fungi.</title>
        <authorList>
            <consortium name="DOE Joint Genome Institute"/>
            <person name="Mondo S.J."/>
            <person name="Dannebaum R.O."/>
            <person name="Kuo R.C."/>
            <person name="Louie K.B."/>
            <person name="Bewick A.J."/>
            <person name="Labutti K."/>
            <person name="Haridas S."/>
            <person name="Kuo A."/>
            <person name="Salamov A."/>
            <person name="Ahrendt S.R."/>
            <person name="Lau R."/>
            <person name="Bowen B.P."/>
            <person name="Lipzen A."/>
            <person name="Sullivan W."/>
            <person name="Andreopoulos W.B."/>
            <person name="Clum A."/>
            <person name="Lindquist E."/>
            <person name="Daum C."/>
            <person name="Northen T.R."/>
            <person name="Ramamoorthy G."/>
            <person name="Schmitz R.J."/>
            <person name="Gryganskyi A."/>
            <person name="Culley D."/>
            <person name="Magnuson J."/>
            <person name="James T.Y."/>
            <person name="O'Malley M.A."/>
            <person name="Stajich J.E."/>
            <person name="Spatafora J.W."/>
            <person name="Visel A."/>
            <person name="Grigoriev I.V."/>
        </authorList>
    </citation>
    <scope>NUCLEOTIDE SEQUENCE [LARGE SCALE GENOMIC DNA]</scope>
    <source>
        <strain evidence="1 2">NRRL Y-17943</strain>
    </source>
</reference>
<dbReference type="GeneID" id="33558551"/>
<proteinExistence type="predicted"/>
<dbReference type="InParanoid" id="A0A1Y1U9J7"/>
<comment type="caution">
    <text evidence="1">The sequence shown here is derived from an EMBL/GenBank/DDBJ whole genome shotgun (WGS) entry which is preliminary data.</text>
</comment>
<gene>
    <name evidence="1" type="ORF">BD324DRAFT_634550</name>
</gene>